<dbReference type="AlphaFoldDB" id="A0A5Q2Q9T1"/>
<organism evidence="5 6">
    <name type="scientific">Litorivicinus lipolyticus</name>
    <dbReference type="NCBI Taxonomy" id="418701"/>
    <lineage>
        <taxon>Bacteria</taxon>
        <taxon>Pseudomonadati</taxon>
        <taxon>Pseudomonadota</taxon>
        <taxon>Gammaproteobacteria</taxon>
        <taxon>Oceanospirillales</taxon>
        <taxon>Litorivicinaceae</taxon>
        <taxon>Litorivicinus</taxon>
    </lineage>
</organism>
<name>A0A5Q2Q9T1_9GAMM</name>
<dbReference type="PRINTS" id="PR01590">
    <property type="entry name" value="HTHFIS"/>
</dbReference>
<dbReference type="PANTHER" id="PTHR47918:SF1">
    <property type="entry name" value="DNA-BINDING PROTEIN FIS"/>
    <property type="match status" value="1"/>
</dbReference>
<evidence type="ECO:0000313" key="5">
    <source>
        <dbReference type="EMBL" id="QGG81058.1"/>
    </source>
</evidence>
<proteinExistence type="inferred from homology"/>
<reference evidence="5 6" key="1">
    <citation type="submission" date="2019-11" db="EMBL/GenBank/DDBJ databases">
        <authorList>
            <person name="Khan S.A."/>
            <person name="Jeon C.O."/>
            <person name="Chun B.H."/>
        </authorList>
    </citation>
    <scope>NUCLEOTIDE SEQUENCE [LARGE SCALE GENOMIC DNA]</scope>
    <source>
        <strain evidence="5 6">IMCC 1097</strain>
    </source>
</reference>
<dbReference type="GO" id="GO:0043565">
    <property type="term" value="F:sequence-specific DNA binding"/>
    <property type="evidence" value="ECO:0007669"/>
    <property type="project" value="InterPro"/>
</dbReference>
<dbReference type="InterPro" id="IPR005412">
    <property type="entry name" value="Fis_DNA-bd"/>
</dbReference>
<dbReference type="RefSeq" id="WP_153714561.1">
    <property type="nucleotide sequence ID" value="NZ_CP045871.1"/>
</dbReference>
<accession>A0A5Q2Q9T1</accession>
<keyword evidence="2" id="KW-0238">DNA-binding</keyword>
<dbReference type="KEGG" id="llp:GH975_10975"/>
<dbReference type="InterPro" id="IPR050207">
    <property type="entry name" value="Trans_regulatory_Fis"/>
</dbReference>
<dbReference type="EMBL" id="CP045871">
    <property type="protein sequence ID" value="QGG81058.1"/>
    <property type="molecule type" value="Genomic_DNA"/>
</dbReference>
<dbReference type="Gene3D" id="1.10.10.60">
    <property type="entry name" value="Homeodomain-like"/>
    <property type="match status" value="1"/>
</dbReference>
<protein>
    <recommendedName>
        <fullName evidence="3">Putative Fis-like DNA-binding protein</fullName>
    </recommendedName>
</protein>
<keyword evidence="6" id="KW-1185">Reference proteome</keyword>
<dbReference type="OrthoDB" id="9802388at2"/>
<evidence type="ECO:0000259" key="4">
    <source>
        <dbReference type="Pfam" id="PF02954"/>
    </source>
</evidence>
<dbReference type="GO" id="GO:0006355">
    <property type="term" value="P:regulation of DNA-templated transcription"/>
    <property type="evidence" value="ECO:0007669"/>
    <property type="project" value="InterPro"/>
</dbReference>
<evidence type="ECO:0000256" key="2">
    <source>
        <dbReference type="ARBA" id="ARBA00023125"/>
    </source>
</evidence>
<sequence length="78" mass="8487">MSSPLSFRQAVTLALTDYFRSLEGEPPHQLHALVTNEVEAPLLEMTLELAGGNQTVAAKMLGLSRNTLRKKMAAHGLL</sequence>
<gene>
    <name evidence="5" type="ORF">GH975_10975</name>
</gene>
<dbReference type="InterPro" id="IPR009057">
    <property type="entry name" value="Homeodomain-like_sf"/>
</dbReference>
<feature type="domain" description="DNA binding HTH" evidence="4">
    <location>
        <begin position="37"/>
        <end position="74"/>
    </location>
</feature>
<evidence type="ECO:0000313" key="6">
    <source>
        <dbReference type="Proteomes" id="UP000388235"/>
    </source>
</evidence>
<dbReference type="Proteomes" id="UP000388235">
    <property type="component" value="Chromosome"/>
</dbReference>
<dbReference type="PIRSF" id="PIRSF002097">
    <property type="entry name" value="DNA-binding_Fis"/>
    <property type="match status" value="1"/>
</dbReference>
<comment type="similarity">
    <text evidence="1">Belongs to the transcriptional regulatory Fis family.</text>
</comment>
<dbReference type="SUPFAM" id="SSF46689">
    <property type="entry name" value="Homeodomain-like"/>
    <property type="match status" value="1"/>
</dbReference>
<dbReference type="InterPro" id="IPR002197">
    <property type="entry name" value="HTH_Fis"/>
</dbReference>
<evidence type="ECO:0000256" key="1">
    <source>
        <dbReference type="ARBA" id="ARBA00008559"/>
    </source>
</evidence>
<evidence type="ECO:0000256" key="3">
    <source>
        <dbReference type="ARBA" id="ARBA00029540"/>
    </source>
</evidence>
<dbReference type="Pfam" id="PF02954">
    <property type="entry name" value="HTH_8"/>
    <property type="match status" value="1"/>
</dbReference>
<dbReference type="PANTHER" id="PTHR47918">
    <property type="entry name" value="DNA-BINDING PROTEIN FIS"/>
    <property type="match status" value="1"/>
</dbReference>